<protein>
    <submittedName>
        <fullName evidence="8">SpvB/TcaC N-terminal domain-containing protein</fullName>
    </submittedName>
</protein>
<evidence type="ECO:0000259" key="7">
    <source>
        <dbReference type="Pfam" id="PF12256"/>
    </source>
</evidence>
<dbReference type="Gene3D" id="2.180.10.10">
    <property type="entry name" value="RHS repeat-associated core"/>
    <property type="match status" value="1"/>
</dbReference>
<dbReference type="Proteomes" id="UP001371218">
    <property type="component" value="Unassembled WGS sequence"/>
</dbReference>
<gene>
    <name evidence="8" type="ORF">AACH06_00360</name>
</gene>
<dbReference type="Pfam" id="PF03534">
    <property type="entry name" value="SpvB"/>
    <property type="match status" value="1"/>
</dbReference>
<keyword evidence="9" id="KW-1185">Reference proteome</keyword>
<keyword evidence="2" id="KW-0964">Secreted</keyword>
<feature type="compositionally biased region" description="Low complexity" evidence="5">
    <location>
        <begin position="2248"/>
        <end position="2260"/>
    </location>
</feature>
<proteinExistence type="predicted"/>
<dbReference type="PANTHER" id="PTHR32305">
    <property type="match status" value="1"/>
</dbReference>
<evidence type="ECO:0000259" key="6">
    <source>
        <dbReference type="Pfam" id="PF12255"/>
    </source>
</evidence>
<dbReference type="Pfam" id="PF13517">
    <property type="entry name" value="FG-GAP_3"/>
    <property type="match status" value="2"/>
</dbReference>
<dbReference type="SUPFAM" id="SSF69318">
    <property type="entry name" value="Integrin alpha N-terminal domain"/>
    <property type="match status" value="1"/>
</dbReference>
<evidence type="ECO:0000313" key="9">
    <source>
        <dbReference type="Proteomes" id="UP001371218"/>
    </source>
</evidence>
<dbReference type="InterPro" id="IPR013517">
    <property type="entry name" value="FG-GAP"/>
</dbReference>
<evidence type="ECO:0000313" key="8">
    <source>
        <dbReference type="EMBL" id="MEK8029255.1"/>
    </source>
</evidence>
<name>A0ABU9BKS7_9BURK</name>
<evidence type="ECO:0000256" key="5">
    <source>
        <dbReference type="SAM" id="MobiDB-lite"/>
    </source>
</evidence>
<dbReference type="PRINTS" id="PR00394">
    <property type="entry name" value="RHSPROTEIN"/>
</dbReference>
<feature type="domain" description="Insecticide toxin TcdB middle/C-terminal" evidence="6">
    <location>
        <begin position="916"/>
        <end position="1044"/>
    </location>
</feature>
<dbReference type="InterPro" id="IPR022385">
    <property type="entry name" value="Rhs_assc_core"/>
</dbReference>
<comment type="subcellular location">
    <subcellularLocation>
        <location evidence="1">Secreted</location>
    </subcellularLocation>
</comment>
<dbReference type="InterPro" id="IPR022044">
    <property type="entry name" value="TcdB_toxin_mid/C"/>
</dbReference>
<dbReference type="InterPro" id="IPR050708">
    <property type="entry name" value="T6SS_VgrG/RHS"/>
</dbReference>
<organism evidence="8 9">
    <name type="scientific">Ideonella lacteola</name>
    <dbReference type="NCBI Taxonomy" id="2984193"/>
    <lineage>
        <taxon>Bacteria</taxon>
        <taxon>Pseudomonadati</taxon>
        <taxon>Pseudomonadota</taxon>
        <taxon>Betaproteobacteria</taxon>
        <taxon>Burkholderiales</taxon>
        <taxon>Sphaerotilaceae</taxon>
        <taxon>Ideonella</taxon>
    </lineage>
</organism>
<dbReference type="InterPro" id="IPR003284">
    <property type="entry name" value="Sal_SpvB"/>
</dbReference>
<evidence type="ECO:0000256" key="1">
    <source>
        <dbReference type="ARBA" id="ARBA00004613"/>
    </source>
</evidence>
<dbReference type="RefSeq" id="WP_341423599.1">
    <property type="nucleotide sequence ID" value="NZ_JBBUTG010000001.1"/>
</dbReference>
<dbReference type="InterPro" id="IPR022045">
    <property type="entry name" value="TcdB_toxin_mid/N"/>
</dbReference>
<evidence type="ECO:0000256" key="3">
    <source>
        <dbReference type="ARBA" id="ARBA00022729"/>
    </source>
</evidence>
<dbReference type="Pfam" id="PF12255">
    <property type="entry name" value="TcdB_toxin_midC"/>
    <property type="match status" value="1"/>
</dbReference>
<feature type="region of interest" description="Disordered" evidence="5">
    <location>
        <begin position="2239"/>
        <end position="2272"/>
    </location>
</feature>
<accession>A0ABU9BKS7</accession>
<dbReference type="PANTHER" id="PTHR32305:SF15">
    <property type="entry name" value="PROTEIN RHSA-RELATED"/>
    <property type="match status" value="1"/>
</dbReference>
<comment type="caution">
    <text evidence="8">The sequence shown here is derived from an EMBL/GenBank/DDBJ whole genome shotgun (WGS) entry which is preliminary data.</text>
</comment>
<dbReference type="InterPro" id="IPR028994">
    <property type="entry name" value="Integrin_alpha_N"/>
</dbReference>
<evidence type="ECO:0000256" key="4">
    <source>
        <dbReference type="ARBA" id="ARBA00023026"/>
    </source>
</evidence>
<dbReference type="NCBIfam" id="TIGR03696">
    <property type="entry name" value="Rhs_assc_core"/>
    <property type="match status" value="1"/>
</dbReference>
<reference evidence="8 9" key="1">
    <citation type="submission" date="2024-04" db="EMBL/GenBank/DDBJ databases">
        <title>Novel species of the genus Ideonella isolated from streams.</title>
        <authorList>
            <person name="Lu H."/>
        </authorList>
    </citation>
    <scope>NUCLEOTIDE SEQUENCE [LARGE SCALE GENOMIC DNA]</scope>
    <source>
        <strain evidence="8 9">DXS29W</strain>
    </source>
</reference>
<keyword evidence="4" id="KW-0843">Virulence</keyword>
<evidence type="ECO:0000256" key="2">
    <source>
        <dbReference type="ARBA" id="ARBA00022525"/>
    </source>
</evidence>
<keyword evidence="3" id="KW-0732">Signal</keyword>
<feature type="region of interest" description="Disordered" evidence="5">
    <location>
        <begin position="2353"/>
        <end position="2379"/>
    </location>
</feature>
<dbReference type="Pfam" id="PF12256">
    <property type="entry name" value="TcdB_toxin_midN"/>
    <property type="match status" value="1"/>
</dbReference>
<sequence>MKQQQTGGGASEATISLPKGGGAIKGIGETFQANPFNGTVNHSVPLALSPGRQGFGPQLALEYSSGHGNGPFGLGWQLSLPRITRKTEKGLPRYDDSDVFVMSGAQDLVRCLQQVVDPDGGEPRWLAREPIERGEHRVYLYRPRVEGLFARIERWVHGDTGRVHWRTITKDNVTSVYGASPAACLSDPGDERRIYEWLLEETFDGVGNHMLFEYAADDVALYTGPDEVRRLPEVFEQGRVATQRYLRRVYYGNLPEPLVDAQGQPITYPGGTPVGPLRRGRRYAFEVVFDYGDWDSPTCLPHPEPLPEGQPELFGLDARTSSSGRLAPTRSDRFSHYRAGFDIRTLRRCRRVMMFHHFAELAAPTLVRSTDFSYRTDIGTQASLLGSVTVTGYDRDSAGEYRSASMPPVEFDYSTFEPAAQKYQSLKALGGQMPPMSLRAPHTALVDLFGDGLPDVLHTGSDGFRYWRNLGNGVLDRPRLLAQVPAGLTLESAGVGFGDMSGNGIADLLVNTGSLPGFFETTAEGAWQRFTPYETVPGFLPQDPNLRMLDLTGDGRADALLTRDQQFLWFECLGEKGFGPAQAVPRSHDLSQFPDVFFDDPSGRVRLADMTGDGLSDIVLVHEGRIDYWPNLGYGRFGPRVTMARAPRLGPSFDPRRLMFADLNGTGCADLVYVDHQRVHFWFNQSGNAWSDQQTIHGTPRTTDASAVEFADVYGTGTATLLWSHDAVDAGDGNYKALDFCGGVKPYVLVGVDNHMGSTTRVTHGTSTRHWLRDRDEGRPWLTTLPFPVQVVDKVESIDHISRTHQVTTYLYHHGHYDGREREFCGFGRVDQVDSASFEEFLRTETLDGDLPFTNDDPAFHAPPVETRSWFHTGAYLEHEGRDLSHGLKLEYYRLDDQATPLDDHDVETGETPFEAFRALRGARLRSETYARDGSAKAIHPYQVSESRHRVTSLQPRSDSHHAVYFSHSLETLSIQYERNPADPRVAHQMTLSVDAYGNPLKALSIAYGRRQADSALPSDADREQQARTFITFAESRYTQAIDDAHNKPDVHRGPMLCESLHHELTGFVPLIPGAPRFTHAEWIADDFARIDGAVSLAYEELADGATPQKRLIEHTRQRYRSDDLRSVLPPGQVEPLALPGESLKLAFTRGLIDGVYGDRVDSAALRDAGYVQEEGEDGWWIPSGRVFYSPQAGDSPEDERAYAQRHFFVAVRSVDAFGHTTTTLCDPCVMSPVEQVDALGNRSRAELDYRVLQPRLLTDPNGNRSAVAFDTLGLVAGTALMGKPGESVGDSLDEFQPNLSPSQLAAFLADPLAEAASLVGSVTTRIVYDLARFQREGQPVLAAVVARETHASEALPDGGLKVQVSLSYSDGAGREIQKKVPAEPGPLVEGGPVVDRRWIGSGWTVLDNKGHPVKKFEPFFDDAHDFRFDQRVGVSSSLFYDPLARVVATLHPNHGWEKVVFDPWGQATWDVNDTCLIEDPSEDPDVGVFFRRLSIADYLPSWFTQRQGGQLGEAEQQAAQKTAVHANTPSVVHADSLGRPFLTLAHNRFERDGVVTDETHASRVVLDIEGNPRQVQDALDRVVMRYRFDMLGRRLHQASMEAGERWALVDVAGQPALAWDSRGHRFRTVFDPLRRPRALFLQDNGATERLIGRTVYGEEASDAAERNLRGQVYQHFDQAGVATNEAFDFKGNLLVSHRQLAADYKTVLDWSGSPSLDGDVFTIRSTYDALNRPVVQTAPDGSQTRAQFNIAGLLEAVSVQANGATVPTPFVSDIGRDAKGQRTYILYGNGLRTECGYDPLTFRLQRCQTLRGSDRLQDLAYTYDPAGNITHIEDAAQQTAFFRNQVVTPSADFVYDAVYRLLAAEGREHIGQVSQPETSWNDAFRVNLPHPHDGQAMRRYVERYTYDAAGNFLQLNHQAANGNWTRQYRYEEASLLEPMQVSNRLSSVQIGGREAERFPCDAHGNITAMSHLSLMDWDFHDRLRRVDLGGGGTGYYVYDASGQRVRKVVEKNGGNLIEERITLGGFEVFRRRGAAGEVSLERQTLHVMDDQRRIALIETRTVGSEIEVPAQLTRYQLTNHLGSASLEADADGQIITYEEYYPYGGTSYQAGRSATEVSLKRYRYTGMERDEETGLSYHSARYYAPWLGRWVSCDPIGVNGGTNLYGYSGSDPIGMTDVGGHSPAKPEAVAEDTYRKELKGKWEKVGPVVDITPDKHVYANGVDAHVVVGQGKSAVNVIGDNKHSNAPGKSGPSKSYGKGAESLENAARQDHRQVVRNIRDARRANAVDPETAYYAIEGAKDGLVLKDIGISGYNTQVSAKTLRDTQASVTKFDQFADAAAHRQSLDIKRALSGSHSSARTPDIPHSGHPPHAPNAPGGKHAGKVIALAIALYVLMDTGDVYAAAQTANPLAETTDAVKSGSAGASNVVASLARDLYGLTVIGTAHLLVADQIFMKKPPFLYDARLASKALAEGRNPFCAQCHGPGGALDPNNNWNRARAFEIRFQALSSFK</sequence>
<feature type="domain" description="Insecticide toxin TcdB middle/N-terminal" evidence="7">
    <location>
        <begin position="685"/>
        <end position="839"/>
    </location>
</feature>
<dbReference type="EMBL" id="JBBUTG010000001">
    <property type="protein sequence ID" value="MEK8029255.1"/>
    <property type="molecule type" value="Genomic_DNA"/>
</dbReference>